<dbReference type="InterPro" id="IPR036890">
    <property type="entry name" value="HATPase_C_sf"/>
</dbReference>
<feature type="transmembrane region" description="Helical" evidence="14">
    <location>
        <begin position="259"/>
        <end position="281"/>
    </location>
</feature>
<dbReference type="PANTHER" id="PTHR45528">
    <property type="entry name" value="SENSOR HISTIDINE KINASE CPXA"/>
    <property type="match status" value="1"/>
</dbReference>
<dbReference type="GO" id="GO:0005886">
    <property type="term" value="C:plasma membrane"/>
    <property type="evidence" value="ECO:0007669"/>
    <property type="project" value="UniProtKB-SubCell"/>
</dbReference>
<comment type="subcellular location">
    <subcellularLocation>
        <location evidence="2">Cell membrane</location>
        <topology evidence="2">Multi-pass membrane protein</topology>
    </subcellularLocation>
</comment>
<dbReference type="InterPro" id="IPR003661">
    <property type="entry name" value="HisK_dim/P_dom"/>
</dbReference>
<dbReference type="EMBL" id="DXET01000069">
    <property type="protein sequence ID" value="HIX80866.1"/>
    <property type="molecule type" value="Genomic_DNA"/>
</dbReference>
<keyword evidence="8" id="KW-0547">Nucleotide-binding</keyword>
<keyword evidence="10" id="KW-0067">ATP-binding</keyword>
<keyword evidence="7 14" id="KW-0812">Transmembrane</keyword>
<feature type="transmembrane region" description="Helical" evidence="14">
    <location>
        <begin position="373"/>
        <end position="406"/>
    </location>
</feature>
<dbReference type="FunFam" id="1.10.287.130:FF:000008">
    <property type="entry name" value="Two-component sensor histidine kinase"/>
    <property type="match status" value="1"/>
</dbReference>
<evidence type="ECO:0000256" key="6">
    <source>
        <dbReference type="ARBA" id="ARBA00022679"/>
    </source>
</evidence>
<evidence type="ECO:0000313" key="17">
    <source>
        <dbReference type="Proteomes" id="UP000886724"/>
    </source>
</evidence>
<name>A0A9D1XKJ4_9FIRM</name>
<dbReference type="InterPro" id="IPR005467">
    <property type="entry name" value="His_kinase_dom"/>
</dbReference>
<evidence type="ECO:0000256" key="7">
    <source>
        <dbReference type="ARBA" id="ARBA00022692"/>
    </source>
</evidence>
<dbReference type="Pfam" id="PF02518">
    <property type="entry name" value="HATPase_c"/>
    <property type="match status" value="1"/>
</dbReference>
<dbReference type="GO" id="GO:0000155">
    <property type="term" value="F:phosphorelay sensor kinase activity"/>
    <property type="evidence" value="ECO:0007669"/>
    <property type="project" value="InterPro"/>
</dbReference>
<dbReference type="PANTHER" id="PTHR45528:SF1">
    <property type="entry name" value="SENSOR HISTIDINE KINASE CPXA"/>
    <property type="match status" value="1"/>
</dbReference>
<dbReference type="InterPro" id="IPR003594">
    <property type="entry name" value="HATPase_dom"/>
</dbReference>
<keyword evidence="13 14" id="KW-0472">Membrane</keyword>
<sequence>MNKKKILFSILTIIILLISSISVYSCYQITKDGNETVDFNQNYVLYDILDTVYPISFELDNVGKEGINKYITANETTTNSFYQSNIIYNLERMDSKKNIIYYATGNNNISSNTNDNLANIQNDKNLQDKYQWYVMLNFDENGILSYDSLGNDKSVKQNFELIWNNYKQSNFDYLYYDGSDWTLNNPSNFTIYLAVPQNIITDSEDSIAYEASNLVIENIIPIALCAIVVVCIYILIYPYETEKEIGIFKYPAKIKLEPLAILIAVAFAGIIVVIYSLIVDFSNSYYLSRLNSIGLTDYSEAIIATMNVVAWMGLLYLAMFTIFYLKSYFKEGFVNSLKKNTICAWILKTIKHLIDKAANFDFNDDINKTILKIVVVNCIIVSIICCFFTFGIFFTLIYSAILFYILKNKFKDFQKNYQVLLTAVKRLSNGDFDVEVHQDIGIFNSLGHEFTNVKNGFEKAVNEEVKSQKMKTELISNVSHDLKTPLTSIITYIDLLKNEDLDKQQQREYINTLDRNALRLKNLIDDLFEVAKVNSGDVKLNIVPVDIIALIQQAKFELEDQFNAKNLIFKTNYPDEKIILNLDSSKTYRIFQNLLTNISKYALENTRVYIDIIKEDNQVSISFKNISADEIKVSEAKLVERFVQGDTSRNTSGSGLGLSIAKSFTELQHGTFNINVDGDLFKTTVIFNLK</sequence>
<evidence type="ECO:0000313" key="16">
    <source>
        <dbReference type="EMBL" id="HIX80866.1"/>
    </source>
</evidence>
<evidence type="ECO:0000256" key="1">
    <source>
        <dbReference type="ARBA" id="ARBA00000085"/>
    </source>
</evidence>
<comment type="caution">
    <text evidence="16">The sequence shown here is derived from an EMBL/GenBank/DDBJ whole genome shotgun (WGS) entry which is preliminary data.</text>
</comment>
<accession>A0A9D1XKJ4</accession>
<evidence type="ECO:0000256" key="8">
    <source>
        <dbReference type="ARBA" id="ARBA00022741"/>
    </source>
</evidence>
<dbReference type="PROSITE" id="PS50109">
    <property type="entry name" value="HIS_KIN"/>
    <property type="match status" value="1"/>
</dbReference>
<keyword evidence="11 14" id="KW-1133">Transmembrane helix</keyword>
<comment type="catalytic activity">
    <reaction evidence="1">
        <text>ATP + protein L-histidine = ADP + protein N-phospho-L-histidine.</text>
        <dbReference type="EC" id="2.7.13.3"/>
    </reaction>
</comment>
<dbReference type="PROSITE" id="PS51257">
    <property type="entry name" value="PROKAR_LIPOPROTEIN"/>
    <property type="match status" value="1"/>
</dbReference>
<evidence type="ECO:0000256" key="5">
    <source>
        <dbReference type="ARBA" id="ARBA00022553"/>
    </source>
</evidence>
<dbReference type="SMART" id="SM00388">
    <property type="entry name" value="HisKA"/>
    <property type="match status" value="1"/>
</dbReference>
<keyword evidence="5" id="KW-0597">Phosphoprotein</keyword>
<dbReference type="Proteomes" id="UP000886724">
    <property type="component" value="Unassembled WGS sequence"/>
</dbReference>
<keyword evidence="4" id="KW-1003">Cell membrane</keyword>
<dbReference type="AlphaFoldDB" id="A0A9D1XKJ4"/>
<gene>
    <name evidence="16" type="ORF">H9980_02700</name>
</gene>
<reference evidence="16" key="2">
    <citation type="submission" date="2021-04" db="EMBL/GenBank/DDBJ databases">
        <authorList>
            <person name="Gilroy R."/>
        </authorList>
    </citation>
    <scope>NUCLEOTIDE SEQUENCE</scope>
    <source>
        <strain evidence="16">ChiGjej1B1-14440</strain>
    </source>
</reference>
<evidence type="ECO:0000256" key="3">
    <source>
        <dbReference type="ARBA" id="ARBA00012438"/>
    </source>
</evidence>
<dbReference type="GO" id="GO:0005524">
    <property type="term" value="F:ATP binding"/>
    <property type="evidence" value="ECO:0007669"/>
    <property type="project" value="UniProtKB-KW"/>
</dbReference>
<dbReference type="EC" id="2.7.13.3" evidence="3"/>
<keyword evidence="12" id="KW-0902">Two-component regulatory system</keyword>
<keyword evidence="6" id="KW-0808">Transferase</keyword>
<proteinExistence type="predicted"/>
<feature type="transmembrane region" description="Helical" evidence="14">
    <location>
        <begin position="219"/>
        <end position="239"/>
    </location>
</feature>
<dbReference type="Gene3D" id="1.10.287.130">
    <property type="match status" value="1"/>
</dbReference>
<keyword evidence="9 16" id="KW-0418">Kinase</keyword>
<evidence type="ECO:0000256" key="14">
    <source>
        <dbReference type="SAM" id="Phobius"/>
    </source>
</evidence>
<reference evidence="16" key="1">
    <citation type="journal article" date="2021" name="PeerJ">
        <title>Extensive microbial diversity within the chicken gut microbiome revealed by metagenomics and culture.</title>
        <authorList>
            <person name="Gilroy R."/>
            <person name="Ravi A."/>
            <person name="Getino M."/>
            <person name="Pursley I."/>
            <person name="Horton D.L."/>
            <person name="Alikhan N.F."/>
            <person name="Baker D."/>
            <person name="Gharbi K."/>
            <person name="Hall N."/>
            <person name="Watson M."/>
            <person name="Adriaenssens E.M."/>
            <person name="Foster-Nyarko E."/>
            <person name="Jarju S."/>
            <person name="Secka A."/>
            <person name="Antonio M."/>
            <person name="Oren A."/>
            <person name="Chaudhuri R.R."/>
            <person name="La Ragione R."/>
            <person name="Hildebrand F."/>
            <person name="Pallen M.J."/>
        </authorList>
    </citation>
    <scope>NUCLEOTIDE SEQUENCE</scope>
    <source>
        <strain evidence="16">ChiGjej1B1-14440</strain>
    </source>
</reference>
<dbReference type="Gene3D" id="3.30.565.10">
    <property type="entry name" value="Histidine kinase-like ATPase, C-terminal domain"/>
    <property type="match status" value="1"/>
</dbReference>
<evidence type="ECO:0000256" key="2">
    <source>
        <dbReference type="ARBA" id="ARBA00004651"/>
    </source>
</evidence>
<evidence type="ECO:0000256" key="13">
    <source>
        <dbReference type="ARBA" id="ARBA00023136"/>
    </source>
</evidence>
<dbReference type="InterPro" id="IPR036097">
    <property type="entry name" value="HisK_dim/P_sf"/>
</dbReference>
<organism evidence="16 17">
    <name type="scientific">Candidatus Erysipelatoclostridium merdavium</name>
    <dbReference type="NCBI Taxonomy" id="2838566"/>
    <lineage>
        <taxon>Bacteria</taxon>
        <taxon>Bacillati</taxon>
        <taxon>Bacillota</taxon>
        <taxon>Erysipelotrichia</taxon>
        <taxon>Erysipelotrichales</taxon>
        <taxon>Erysipelotrichales incertae sedis</taxon>
    </lineage>
</organism>
<feature type="domain" description="Histidine kinase" evidence="15">
    <location>
        <begin position="477"/>
        <end position="690"/>
    </location>
</feature>
<evidence type="ECO:0000256" key="9">
    <source>
        <dbReference type="ARBA" id="ARBA00022777"/>
    </source>
</evidence>
<evidence type="ECO:0000256" key="12">
    <source>
        <dbReference type="ARBA" id="ARBA00023012"/>
    </source>
</evidence>
<protein>
    <recommendedName>
        <fullName evidence="3">histidine kinase</fullName>
        <ecNumber evidence="3">2.7.13.3</ecNumber>
    </recommendedName>
</protein>
<dbReference type="InterPro" id="IPR050398">
    <property type="entry name" value="HssS/ArlS-like"/>
</dbReference>
<evidence type="ECO:0000259" key="15">
    <source>
        <dbReference type="PROSITE" id="PS50109"/>
    </source>
</evidence>
<dbReference type="SUPFAM" id="SSF47384">
    <property type="entry name" value="Homodimeric domain of signal transducing histidine kinase"/>
    <property type="match status" value="1"/>
</dbReference>
<dbReference type="Pfam" id="PF00512">
    <property type="entry name" value="HisKA"/>
    <property type="match status" value="1"/>
</dbReference>
<evidence type="ECO:0000256" key="10">
    <source>
        <dbReference type="ARBA" id="ARBA00022840"/>
    </source>
</evidence>
<evidence type="ECO:0000256" key="11">
    <source>
        <dbReference type="ARBA" id="ARBA00022989"/>
    </source>
</evidence>
<dbReference type="CDD" id="cd00082">
    <property type="entry name" value="HisKA"/>
    <property type="match status" value="1"/>
</dbReference>
<feature type="transmembrane region" description="Helical" evidence="14">
    <location>
        <begin position="301"/>
        <end position="325"/>
    </location>
</feature>
<dbReference type="SUPFAM" id="SSF55874">
    <property type="entry name" value="ATPase domain of HSP90 chaperone/DNA topoisomerase II/histidine kinase"/>
    <property type="match status" value="1"/>
</dbReference>
<evidence type="ECO:0000256" key="4">
    <source>
        <dbReference type="ARBA" id="ARBA00022475"/>
    </source>
</evidence>
<dbReference type="SMART" id="SM00387">
    <property type="entry name" value="HATPase_c"/>
    <property type="match status" value="1"/>
</dbReference>